<evidence type="ECO:0000313" key="3">
    <source>
        <dbReference type="Proteomes" id="UP000315403"/>
    </source>
</evidence>
<name>A0A543Q489_ACITH</name>
<feature type="compositionally biased region" description="Basic and acidic residues" evidence="1">
    <location>
        <begin position="19"/>
        <end position="28"/>
    </location>
</feature>
<gene>
    <name evidence="2" type="ORF">DLNHIDIE_01024</name>
</gene>
<dbReference type="RefSeq" id="WP_142087111.1">
    <property type="nucleotide sequence ID" value="NZ_SZUV01000001.1"/>
</dbReference>
<feature type="compositionally biased region" description="Low complexity" evidence="1">
    <location>
        <begin position="1"/>
        <end position="13"/>
    </location>
</feature>
<evidence type="ECO:0000256" key="1">
    <source>
        <dbReference type="SAM" id="MobiDB-lite"/>
    </source>
</evidence>
<feature type="compositionally biased region" description="Pro residues" evidence="1">
    <location>
        <begin position="41"/>
        <end position="55"/>
    </location>
</feature>
<organism evidence="2 3">
    <name type="scientific">Acidithiobacillus thiooxidans ATCC 19377</name>
    <dbReference type="NCBI Taxonomy" id="637390"/>
    <lineage>
        <taxon>Bacteria</taxon>
        <taxon>Pseudomonadati</taxon>
        <taxon>Pseudomonadota</taxon>
        <taxon>Acidithiobacillia</taxon>
        <taxon>Acidithiobacillales</taxon>
        <taxon>Acidithiobacillaceae</taxon>
        <taxon>Acidithiobacillus</taxon>
    </lineage>
</organism>
<sequence>MKKSLLAGLGLDELNLKPVTREPPRKPEQPVSTRPESGHPIRPPEPVRQPEPARLPEPVRQPLEPVGQPEPTYLPAPVMEQPSLVQPVVDAPTPKRKAGRPRLYADHVLTPTEKARRYRQKRKMMAQSALDGSLLPVDVALMGHRDLCLAVSRVLGQPDNLELRMNSAPVIKELKRRLNHL</sequence>
<proteinExistence type="predicted"/>
<feature type="region of interest" description="Disordered" evidence="1">
    <location>
        <begin position="1"/>
        <end position="76"/>
    </location>
</feature>
<dbReference type="AlphaFoldDB" id="A0A543Q489"/>
<dbReference type="EMBL" id="SZUV01000001">
    <property type="protein sequence ID" value="TQN51156.1"/>
    <property type="molecule type" value="Genomic_DNA"/>
</dbReference>
<accession>A0A543Q489</accession>
<evidence type="ECO:0000313" key="2">
    <source>
        <dbReference type="EMBL" id="TQN51156.1"/>
    </source>
</evidence>
<protein>
    <submittedName>
        <fullName evidence="2">Uncharacterized protein</fullName>
    </submittedName>
</protein>
<dbReference type="Proteomes" id="UP000315403">
    <property type="component" value="Unassembled WGS sequence"/>
</dbReference>
<reference evidence="2 3" key="1">
    <citation type="submission" date="2019-03" db="EMBL/GenBank/DDBJ databases">
        <title>New insights into Acidothiobacillus thiooxidans sulfur metabolism through coupled gene expression, solution geochemistry, microscopy and spectroscopy analyses.</title>
        <authorList>
            <person name="Camacho D."/>
            <person name="Frazao R."/>
            <person name="Fouillen A."/>
            <person name="Nanci A."/>
            <person name="Lang B.F."/>
            <person name="Apte S.C."/>
            <person name="Baron C."/>
            <person name="Warren L.A."/>
        </authorList>
    </citation>
    <scope>NUCLEOTIDE SEQUENCE [LARGE SCALE GENOMIC DNA]</scope>
    <source>
        <strain evidence="2 3">ATCC 19377</strain>
    </source>
</reference>
<comment type="caution">
    <text evidence="2">The sequence shown here is derived from an EMBL/GenBank/DDBJ whole genome shotgun (WGS) entry which is preliminary data.</text>
</comment>